<dbReference type="Proteomes" id="UP000027584">
    <property type="component" value="Unassembled WGS sequence"/>
</dbReference>
<comment type="caution">
    <text evidence="2">The sequence shown here is derived from an EMBL/GenBank/DDBJ whole genome shotgun (WGS) entry which is preliminary data.</text>
</comment>
<gene>
    <name evidence="2" type="ORF">BN963_SGAL_01884</name>
</gene>
<reference evidence="2 3" key="1">
    <citation type="submission" date="2014-02" db="EMBL/GenBank/DDBJ databases">
        <authorList>
            <person name="Manrique M."/>
        </authorList>
    </citation>
    <scope>NUCLEOTIDE SEQUENCE [LARGE SCALE GENOMIC DNA]</scope>
    <source>
        <strain evidence="2 3">LMG17956</strain>
    </source>
</reference>
<evidence type="ECO:0000256" key="1">
    <source>
        <dbReference type="SAM" id="SignalP"/>
    </source>
</evidence>
<organism evidence="2 3">
    <name type="scientific">Streptococcus gallolyticus</name>
    <dbReference type="NCBI Taxonomy" id="315405"/>
    <lineage>
        <taxon>Bacteria</taxon>
        <taxon>Bacillati</taxon>
        <taxon>Bacillota</taxon>
        <taxon>Bacilli</taxon>
        <taxon>Lactobacillales</taxon>
        <taxon>Streptococcaceae</taxon>
        <taxon>Streptococcus</taxon>
    </lineage>
</organism>
<accession>A0A060RLC1</accession>
<evidence type="ECO:0000313" key="2">
    <source>
        <dbReference type="EMBL" id="CDO18679.1"/>
    </source>
</evidence>
<evidence type="ECO:0008006" key="4">
    <source>
        <dbReference type="Google" id="ProtNLM"/>
    </source>
</evidence>
<dbReference type="AlphaFoldDB" id="A0A060RLC1"/>
<dbReference type="EMBL" id="CCBC010000202">
    <property type="protein sequence ID" value="CDO18679.1"/>
    <property type="molecule type" value="Genomic_DNA"/>
</dbReference>
<name>A0A060RLC1_9STRE</name>
<feature type="chain" id="PRO_5001586059" description="Lipoprotein" evidence="1">
    <location>
        <begin position="28"/>
        <end position="525"/>
    </location>
</feature>
<feature type="signal peptide" evidence="1">
    <location>
        <begin position="1"/>
        <end position="27"/>
    </location>
</feature>
<protein>
    <recommendedName>
        <fullName evidence="4">Lipoprotein</fullName>
    </recommendedName>
</protein>
<dbReference type="PROSITE" id="PS51257">
    <property type="entry name" value="PROKAR_LIPOPROTEIN"/>
    <property type="match status" value="1"/>
</dbReference>
<proteinExistence type="predicted"/>
<keyword evidence="1" id="KW-0732">Signal</keyword>
<reference evidence="2 3" key="2">
    <citation type="submission" date="2014-05" db="EMBL/GenBank/DDBJ databases">
        <title>Genome sequence of Streptococcus gallolyticus.</title>
        <authorList>
            <person name="Del Campo R."/>
        </authorList>
    </citation>
    <scope>NUCLEOTIDE SEQUENCE [LARGE SCALE GENOMIC DNA]</scope>
    <source>
        <strain evidence="2 3">LMG17956</strain>
    </source>
</reference>
<sequence>MEKYRSYWFACLFVVGLLILTACSSLAKSSQSDVKVSITSSIVGLADTNNKSTLKETVYKSTGPGDTNIYYYDESGKRVAYPEGTEIAGEKVTYSGEATIQLTSTGTIDDSKIDSSDAVISLVDGDGYYTDELVLKATTLDNDWSNGQTTYTLSEGDLEWSLGDYVVSDSNSGKEWSAFGGDGNGVYTFNLQVSGLKYDGEEVDAQMFKVKVYIYGRDATDMAEQYNDLEDIVATESSSGKTPSNTIQWTWEGSGDKPNLADNNADNIYITWSKEDGEMDLSADAVTITLTSEYGDSLTLSDDDYQVFNHNNETQIALIYRNWASTPVYTEMTISVKTEGDTISQTYDIASVYVNMVQSGGGATTVDGTVTAYSYYGIANLDSVNQVMNDATYTLVSDDGQYYVENEDGTSYLTSDESSATIFDASGEDEMNQALLGNVAVMTSRINQTITKTIDHSEITFTKKYDTSNINKSYQEMREAGLEAARGYVFPEDSQGSSMWAWQDKFQYGWTPDDGPVTALPTYAY</sequence>
<evidence type="ECO:0000313" key="3">
    <source>
        <dbReference type="Proteomes" id="UP000027584"/>
    </source>
</evidence>